<evidence type="ECO:0000313" key="6">
    <source>
        <dbReference type="EMBL" id="TMR37844.1"/>
    </source>
</evidence>
<dbReference type="GO" id="GO:0003677">
    <property type="term" value="F:DNA binding"/>
    <property type="evidence" value="ECO:0007669"/>
    <property type="project" value="UniProtKB-KW"/>
</dbReference>
<comment type="caution">
    <text evidence="6">The sequence shown here is derived from an EMBL/GenBank/DDBJ whole genome shotgun (WGS) entry which is preliminary data.</text>
</comment>
<evidence type="ECO:0000313" key="7">
    <source>
        <dbReference type="Proteomes" id="UP000305238"/>
    </source>
</evidence>
<dbReference type="PANTHER" id="PTHR24567">
    <property type="entry name" value="CRP FAMILY TRANSCRIPTIONAL REGULATORY PROTEIN"/>
    <property type="match status" value="1"/>
</dbReference>
<dbReference type="PANTHER" id="PTHR24567:SF74">
    <property type="entry name" value="HTH-TYPE TRANSCRIPTIONAL REGULATOR ARCR"/>
    <property type="match status" value="1"/>
</dbReference>
<organism evidence="6 7">
    <name type="scientific">Actinomadura geliboluensis</name>
    <dbReference type="NCBI Taxonomy" id="882440"/>
    <lineage>
        <taxon>Bacteria</taxon>
        <taxon>Bacillati</taxon>
        <taxon>Actinomycetota</taxon>
        <taxon>Actinomycetes</taxon>
        <taxon>Streptosporangiales</taxon>
        <taxon>Thermomonosporaceae</taxon>
        <taxon>Actinomadura</taxon>
    </lineage>
</organism>
<dbReference type="InterPro" id="IPR012318">
    <property type="entry name" value="HTH_CRP"/>
</dbReference>
<dbReference type="PROSITE" id="PS51063">
    <property type="entry name" value="HTH_CRP_2"/>
    <property type="match status" value="1"/>
</dbReference>
<dbReference type="Pfam" id="PF00027">
    <property type="entry name" value="cNMP_binding"/>
    <property type="match status" value="1"/>
</dbReference>
<dbReference type="SUPFAM" id="SSF46785">
    <property type="entry name" value="Winged helix' DNA-binding domain"/>
    <property type="match status" value="1"/>
</dbReference>
<dbReference type="PROSITE" id="PS50042">
    <property type="entry name" value="CNMP_BINDING_3"/>
    <property type="match status" value="1"/>
</dbReference>
<feature type="domain" description="HTH crp-type" evidence="5">
    <location>
        <begin position="148"/>
        <end position="221"/>
    </location>
</feature>
<evidence type="ECO:0000256" key="2">
    <source>
        <dbReference type="ARBA" id="ARBA00023125"/>
    </source>
</evidence>
<dbReference type="RefSeq" id="WP_138637550.1">
    <property type="nucleotide sequence ID" value="NZ_JASWDG010000210.1"/>
</dbReference>
<keyword evidence="2" id="KW-0238">DNA-binding</keyword>
<dbReference type="CDD" id="cd00092">
    <property type="entry name" value="HTH_CRP"/>
    <property type="match status" value="1"/>
</dbReference>
<dbReference type="SMART" id="SM00100">
    <property type="entry name" value="cNMP"/>
    <property type="match status" value="1"/>
</dbReference>
<dbReference type="InterPro" id="IPR014710">
    <property type="entry name" value="RmlC-like_jellyroll"/>
</dbReference>
<dbReference type="InterPro" id="IPR018488">
    <property type="entry name" value="cNMP-bd_CS"/>
</dbReference>
<keyword evidence="3" id="KW-0804">Transcription</keyword>
<dbReference type="Gene3D" id="2.60.120.10">
    <property type="entry name" value="Jelly Rolls"/>
    <property type="match status" value="1"/>
</dbReference>
<dbReference type="SMART" id="SM00419">
    <property type="entry name" value="HTH_CRP"/>
    <property type="match status" value="1"/>
</dbReference>
<reference evidence="6 7" key="1">
    <citation type="submission" date="2019-05" db="EMBL/GenBank/DDBJ databases">
        <title>Draft genome sequence of Actinomadura geliboluensis A8036.</title>
        <authorList>
            <person name="Saricaoglu S."/>
            <person name="Isik K."/>
        </authorList>
    </citation>
    <scope>NUCLEOTIDE SEQUENCE [LARGE SCALE GENOMIC DNA]</scope>
    <source>
        <strain evidence="6 7">A8036</strain>
    </source>
</reference>
<dbReference type="EMBL" id="VCKZ01000116">
    <property type="protein sequence ID" value="TMR37844.1"/>
    <property type="molecule type" value="Genomic_DNA"/>
</dbReference>
<dbReference type="SUPFAM" id="SSF51206">
    <property type="entry name" value="cAMP-binding domain-like"/>
    <property type="match status" value="1"/>
</dbReference>
<gene>
    <name evidence="6" type="ORF">ETD96_17640</name>
</gene>
<dbReference type="InterPro" id="IPR050397">
    <property type="entry name" value="Env_Response_Regulators"/>
</dbReference>
<evidence type="ECO:0000256" key="3">
    <source>
        <dbReference type="ARBA" id="ARBA00023163"/>
    </source>
</evidence>
<dbReference type="InterPro" id="IPR036390">
    <property type="entry name" value="WH_DNA-bd_sf"/>
</dbReference>
<accession>A0A5S4GZI5</accession>
<dbReference type="GO" id="GO:0003700">
    <property type="term" value="F:DNA-binding transcription factor activity"/>
    <property type="evidence" value="ECO:0007669"/>
    <property type="project" value="TreeGrafter"/>
</dbReference>
<dbReference type="Pfam" id="PF13545">
    <property type="entry name" value="HTH_Crp_2"/>
    <property type="match status" value="1"/>
</dbReference>
<keyword evidence="1" id="KW-0805">Transcription regulation</keyword>
<dbReference type="GO" id="GO:0005829">
    <property type="term" value="C:cytosol"/>
    <property type="evidence" value="ECO:0007669"/>
    <property type="project" value="TreeGrafter"/>
</dbReference>
<evidence type="ECO:0000259" key="5">
    <source>
        <dbReference type="PROSITE" id="PS51063"/>
    </source>
</evidence>
<dbReference type="OrthoDB" id="41390at2"/>
<proteinExistence type="predicted"/>
<dbReference type="AlphaFoldDB" id="A0A5S4GZI5"/>
<name>A0A5S4GZI5_9ACTN</name>
<dbReference type="CDD" id="cd00038">
    <property type="entry name" value="CAP_ED"/>
    <property type="match status" value="1"/>
</dbReference>
<feature type="domain" description="Cyclic nucleotide-binding" evidence="4">
    <location>
        <begin position="34"/>
        <end position="104"/>
    </location>
</feature>
<keyword evidence="7" id="KW-1185">Reference proteome</keyword>
<dbReference type="InterPro" id="IPR018490">
    <property type="entry name" value="cNMP-bd_dom_sf"/>
</dbReference>
<dbReference type="InterPro" id="IPR000595">
    <property type="entry name" value="cNMP-bd_dom"/>
</dbReference>
<dbReference type="PROSITE" id="PS00889">
    <property type="entry name" value="CNMP_BINDING_2"/>
    <property type="match status" value="1"/>
</dbReference>
<evidence type="ECO:0000259" key="4">
    <source>
        <dbReference type="PROSITE" id="PS50042"/>
    </source>
</evidence>
<evidence type="ECO:0000256" key="1">
    <source>
        <dbReference type="ARBA" id="ARBA00023015"/>
    </source>
</evidence>
<sequence length="229" mass="25092">MMDDPSVRIMDVLGRPLSPGEEPLRSALEALGTPVQFPAEHTIFWEGQPSHSVLLIQKGSVKVTRKGADGTEIILAIRGEGEVMGEEGVLMGEPRAATVTTITDLAGLDIAADALLAFVRDHDLWPLMYRAAVRRRRQSDQRALLARLDVKSRLARWLLDLASEVGEEDGDGWTIAVALSQQDLAGRIGASRDAVAIELRKLRDEGLVSTGRRKIVLHDLEGLRNIAHR</sequence>
<dbReference type="Proteomes" id="UP000305238">
    <property type="component" value="Unassembled WGS sequence"/>
</dbReference>
<protein>
    <submittedName>
        <fullName evidence="6">Crp/Fnr family transcriptional regulator</fullName>
    </submittedName>
</protein>